<dbReference type="EMBL" id="JABAHT010000068">
    <property type="protein sequence ID" value="KAF4666701.1"/>
    <property type="molecule type" value="Genomic_DNA"/>
</dbReference>
<evidence type="ECO:0000313" key="2">
    <source>
        <dbReference type="Proteomes" id="UP000570595"/>
    </source>
</evidence>
<reference evidence="1 2" key="1">
    <citation type="submission" date="2020-04" db="EMBL/GenBank/DDBJ databases">
        <title>Perkinsus olseni comparative genomics.</title>
        <authorList>
            <person name="Bogema D.R."/>
        </authorList>
    </citation>
    <scope>NUCLEOTIDE SEQUENCE [LARGE SCALE GENOMIC DNA]</scope>
    <source>
        <strain evidence="1">ATCC PRA-179</strain>
    </source>
</reference>
<evidence type="ECO:0000313" key="1">
    <source>
        <dbReference type="EMBL" id="KAF4666701.1"/>
    </source>
</evidence>
<accession>A0A7J6M6J5</accession>
<name>A0A7J6M6J5_PEROL</name>
<protein>
    <submittedName>
        <fullName evidence="1">Uncharacterized protein</fullName>
    </submittedName>
</protein>
<dbReference type="AlphaFoldDB" id="A0A7J6M6J5"/>
<dbReference type="OrthoDB" id="444644at2759"/>
<proteinExistence type="predicted"/>
<comment type="caution">
    <text evidence="1">The sequence shown here is derived from an EMBL/GenBank/DDBJ whole genome shotgun (WGS) entry which is preliminary data.</text>
</comment>
<organism evidence="1 2">
    <name type="scientific">Perkinsus olseni</name>
    <name type="common">Perkinsus atlanticus</name>
    <dbReference type="NCBI Taxonomy" id="32597"/>
    <lineage>
        <taxon>Eukaryota</taxon>
        <taxon>Sar</taxon>
        <taxon>Alveolata</taxon>
        <taxon>Perkinsozoa</taxon>
        <taxon>Perkinsea</taxon>
        <taxon>Perkinsida</taxon>
        <taxon>Perkinsidae</taxon>
        <taxon>Perkinsus</taxon>
    </lineage>
</organism>
<dbReference type="Proteomes" id="UP000570595">
    <property type="component" value="Unassembled WGS sequence"/>
</dbReference>
<gene>
    <name evidence="1" type="ORF">FOZ61_009385</name>
</gene>
<sequence length="713" mass="79536">MKSFLQILALESRLFETLLKRRSGQAECSGGLLFVFSSLVPQKRYTLDCPREEILVSPPPSYIFVMNEDLCGVYPTPTGVYIRKPLERGEEVMVLQPGFQGTKAVYYYHNDKSQLFVLCEDNRKLIIYDLITEKSVAYSILGLPGNGSRSSKNADLVCNPLFAFFLAATGHLFCIDLRTVDDDALQAKLIWTSPHSASPESSYGTVRCMTGAPEAVMVTMAHVGDITTYFLGIEHPEKPPLYFTELCKTVNSLGLHLPSDHAVIIPFDDHLNGFVMRTYEHGCSYRLSLLSDLGHSIDIGYRLPTRQSLQIVIGAKDVIYMMRQDTSMVSAAYESSDGGTALNGAAKQIMALELRVLETMLEKSGRSGTLPEVGKAYMDFLGTRPCTLDCPREEVLANPPPSYIFVMNEDLCGVYPTPTGVYIRKPLERGEEVMVLQPGFQGTKAVYYYNNNNKSQLFVLCEDNRKLIQYNLSDSPVGQGVTTEVLGLPKATALNKTASQLLYTDDFVFIIFPTGHLFCIDRLDIRDAAQAKLISADRLDAGSTRSLLSVPGDSKAVKLAVLGYRRFKMITLKLKQRRSPLYFEEDTEELDVASKLGETNSEMMLVQDVAGQCLAVMARSGGVSGCRIFLCSRSLRPLGKALVFSNEYQPVRNLQVVFGADDLVYVLREDNTLVERFLEEDYDPESVHESELRGDSDADYSRACRLATYYIYR</sequence>